<comment type="caution">
    <text evidence="1">The sequence shown here is derived from an EMBL/GenBank/DDBJ whole genome shotgun (WGS) entry which is preliminary data.</text>
</comment>
<dbReference type="EMBL" id="JBHRVD010000001">
    <property type="protein sequence ID" value="MFC3322992.1"/>
    <property type="molecule type" value="Genomic_DNA"/>
</dbReference>
<dbReference type="RefSeq" id="WP_378979490.1">
    <property type="nucleotide sequence ID" value="NZ_JBHRVD010000001.1"/>
</dbReference>
<proteinExistence type="predicted"/>
<accession>A0ABV7MM81</accession>
<sequence>MGNVGTAREFLASELGSARYGDIVSVKAAIEAARRDAPHLQDTDDELTETIVNLARELGLAVLFESRDKACGTIQMDIPDNAKESTPIHCSNCGAFLGEWGELQDDFYRQARGTDAFDLRDGNIIKK</sequence>
<gene>
    <name evidence="1" type="ORF">ACFOJ9_14540</name>
</gene>
<evidence type="ECO:0000313" key="2">
    <source>
        <dbReference type="Proteomes" id="UP001595648"/>
    </source>
</evidence>
<reference evidence="2" key="1">
    <citation type="journal article" date="2019" name="Int. J. Syst. Evol. Microbiol.">
        <title>The Global Catalogue of Microorganisms (GCM) 10K type strain sequencing project: providing services to taxonomists for standard genome sequencing and annotation.</title>
        <authorList>
            <consortium name="The Broad Institute Genomics Platform"/>
            <consortium name="The Broad Institute Genome Sequencing Center for Infectious Disease"/>
            <person name="Wu L."/>
            <person name="Ma J."/>
        </authorList>
    </citation>
    <scope>NUCLEOTIDE SEQUENCE [LARGE SCALE GENOMIC DNA]</scope>
    <source>
        <strain evidence="2">ICMP 19515</strain>
    </source>
</reference>
<organism evidence="1 2">
    <name type="scientific">Mesorhizobium cantuariense</name>
    <dbReference type="NCBI Taxonomy" id="1300275"/>
    <lineage>
        <taxon>Bacteria</taxon>
        <taxon>Pseudomonadati</taxon>
        <taxon>Pseudomonadota</taxon>
        <taxon>Alphaproteobacteria</taxon>
        <taxon>Hyphomicrobiales</taxon>
        <taxon>Phyllobacteriaceae</taxon>
        <taxon>Mesorhizobium</taxon>
    </lineage>
</organism>
<dbReference type="Proteomes" id="UP001595648">
    <property type="component" value="Unassembled WGS sequence"/>
</dbReference>
<evidence type="ECO:0000313" key="1">
    <source>
        <dbReference type="EMBL" id="MFC3322992.1"/>
    </source>
</evidence>
<protein>
    <submittedName>
        <fullName evidence="1">Uncharacterized protein</fullName>
    </submittedName>
</protein>
<name>A0ABV7MM81_9HYPH</name>
<keyword evidence="2" id="KW-1185">Reference proteome</keyword>